<feature type="compositionally biased region" description="Low complexity" evidence="1">
    <location>
        <begin position="248"/>
        <end position="263"/>
    </location>
</feature>
<dbReference type="AlphaFoldDB" id="A0AAW0U4A8"/>
<evidence type="ECO:0000313" key="3">
    <source>
        <dbReference type="Proteomes" id="UP001487740"/>
    </source>
</evidence>
<feature type="compositionally biased region" description="Pro residues" evidence="1">
    <location>
        <begin position="231"/>
        <end position="247"/>
    </location>
</feature>
<comment type="caution">
    <text evidence="2">The sequence shown here is derived from an EMBL/GenBank/DDBJ whole genome shotgun (WGS) entry which is preliminary data.</text>
</comment>
<feature type="region of interest" description="Disordered" evidence="1">
    <location>
        <begin position="217"/>
        <end position="282"/>
    </location>
</feature>
<evidence type="ECO:0000256" key="1">
    <source>
        <dbReference type="SAM" id="MobiDB-lite"/>
    </source>
</evidence>
<dbReference type="PANTHER" id="PTHR33244:SF3">
    <property type="entry name" value="PEPTIDASE A2 DOMAIN-CONTAINING PROTEIN"/>
    <property type="match status" value="1"/>
</dbReference>
<evidence type="ECO:0008006" key="4">
    <source>
        <dbReference type="Google" id="ProtNLM"/>
    </source>
</evidence>
<keyword evidence="3" id="KW-1185">Reference proteome</keyword>
<dbReference type="Proteomes" id="UP001487740">
    <property type="component" value="Unassembled WGS sequence"/>
</dbReference>
<reference evidence="2 3" key="1">
    <citation type="submission" date="2023-03" db="EMBL/GenBank/DDBJ databases">
        <title>High-quality genome of Scylla paramamosain provides insights in environmental adaptation.</title>
        <authorList>
            <person name="Zhang L."/>
        </authorList>
    </citation>
    <scope>NUCLEOTIDE SEQUENCE [LARGE SCALE GENOMIC DNA]</scope>
    <source>
        <strain evidence="2">LZ_2023a</strain>
        <tissue evidence="2">Muscle</tissue>
    </source>
</reference>
<gene>
    <name evidence="2" type="ORF">O3P69_006444</name>
</gene>
<name>A0AAW0U4A8_SCYPA</name>
<dbReference type="EMBL" id="JARAKH010000019">
    <property type="protein sequence ID" value="KAK8394253.1"/>
    <property type="molecule type" value="Genomic_DNA"/>
</dbReference>
<accession>A0AAW0U4A8</accession>
<sequence>MPLPRRSPRSTPRASTTVVPRSLQPLLQQARQTISDQQQAITTLQANMAALITRGNVAPAPRVPVSAAPEKCDLDMTPAAFRSSKRLHGTASANAFSGSVTTAGANVSRQPTIEVTVALGKGAKHRTAAVADTGAQVCVAGAALLSSLNIQPTQLQGRAGLRDVADLPLRRLRPLSPGTRVRMQNQASGTWDRTGLIVEALPYRQYTVRLDGSGRVSLRNRKHLRPVAESTPPPAPPTLRPPTPPAAQPTTTPAQVSTPTQPQLRPAPRRQVRRPGWLSDYV</sequence>
<organism evidence="2 3">
    <name type="scientific">Scylla paramamosain</name>
    <name type="common">Mud crab</name>
    <dbReference type="NCBI Taxonomy" id="85552"/>
    <lineage>
        <taxon>Eukaryota</taxon>
        <taxon>Metazoa</taxon>
        <taxon>Ecdysozoa</taxon>
        <taxon>Arthropoda</taxon>
        <taxon>Crustacea</taxon>
        <taxon>Multicrustacea</taxon>
        <taxon>Malacostraca</taxon>
        <taxon>Eumalacostraca</taxon>
        <taxon>Eucarida</taxon>
        <taxon>Decapoda</taxon>
        <taxon>Pleocyemata</taxon>
        <taxon>Brachyura</taxon>
        <taxon>Eubrachyura</taxon>
        <taxon>Portunoidea</taxon>
        <taxon>Portunidae</taxon>
        <taxon>Portuninae</taxon>
        <taxon>Scylla</taxon>
    </lineage>
</organism>
<evidence type="ECO:0000313" key="2">
    <source>
        <dbReference type="EMBL" id="KAK8394253.1"/>
    </source>
</evidence>
<proteinExistence type="predicted"/>
<dbReference type="PANTHER" id="PTHR33244">
    <property type="entry name" value="INTEGRASE CATALYTIC DOMAIN-CONTAINING PROTEIN-RELATED"/>
    <property type="match status" value="1"/>
</dbReference>
<protein>
    <recommendedName>
        <fullName evidence="4">Peptidase A2 domain-containing protein</fullName>
    </recommendedName>
</protein>